<dbReference type="OrthoDB" id="2679825at2759"/>
<accession>A0A2J6TVH2</accession>
<dbReference type="InterPro" id="IPR054208">
    <property type="entry name" value="DUF6914"/>
</dbReference>
<name>A0A2J6TVH2_9HELO</name>
<reference evidence="1 2" key="1">
    <citation type="submission" date="2016-04" db="EMBL/GenBank/DDBJ databases">
        <title>A degradative enzymes factory behind the ericoid mycorrhizal symbiosis.</title>
        <authorList>
            <consortium name="DOE Joint Genome Institute"/>
            <person name="Martino E."/>
            <person name="Morin E."/>
            <person name="Grelet G."/>
            <person name="Kuo A."/>
            <person name="Kohler A."/>
            <person name="Daghino S."/>
            <person name="Barry K."/>
            <person name="Choi C."/>
            <person name="Cichocki N."/>
            <person name="Clum A."/>
            <person name="Copeland A."/>
            <person name="Hainaut M."/>
            <person name="Haridas S."/>
            <person name="Labutti K."/>
            <person name="Lindquist E."/>
            <person name="Lipzen A."/>
            <person name="Khouja H.-R."/>
            <person name="Murat C."/>
            <person name="Ohm R."/>
            <person name="Olson A."/>
            <person name="Spatafora J."/>
            <person name="Veneault-Fourrey C."/>
            <person name="Henrissat B."/>
            <person name="Grigoriev I."/>
            <person name="Martin F."/>
            <person name="Perotto S."/>
        </authorList>
    </citation>
    <scope>NUCLEOTIDE SEQUENCE [LARGE SCALE GENOMIC DNA]</scope>
    <source>
        <strain evidence="1 2">E</strain>
    </source>
</reference>
<dbReference type="RefSeq" id="XP_024743911.1">
    <property type="nucleotide sequence ID" value="XM_024882258.1"/>
</dbReference>
<organism evidence="1 2">
    <name type="scientific">Hyaloscypha bicolor E</name>
    <dbReference type="NCBI Taxonomy" id="1095630"/>
    <lineage>
        <taxon>Eukaryota</taxon>
        <taxon>Fungi</taxon>
        <taxon>Dikarya</taxon>
        <taxon>Ascomycota</taxon>
        <taxon>Pezizomycotina</taxon>
        <taxon>Leotiomycetes</taxon>
        <taxon>Helotiales</taxon>
        <taxon>Hyaloscyphaceae</taxon>
        <taxon>Hyaloscypha</taxon>
        <taxon>Hyaloscypha bicolor</taxon>
    </lineage>
</organism>
<protein>
    <submittedName>
        <fullName evidence="1">Uncharacterized protein</fullName>
    </submittedName>
</protein>
<dbReference type="Pfam" id="PF21858">
    <property type="entry name" value="DUF6914"/>
    <property type="match status" value="1"/>
</dbReference>
<evidence type="ECO:0000313" key="2">
    <source>
        <dbReference type="Proteomes" id="UP000235371"/>
    </source>
</evidence>
<dbReference type="InParanoid" id="A0A2J6TVH2"/>
<dbReference type="Proteomes" id="UP000235371">
    <property type="component" value="Unassembled WGS sequence"/>
</dbReference>
<evidence type="ECO:0000313" key="1">
    <source>
        <dbReference type="EMBL" id="PMD67007.1"/>
    </source>
</evidence>
<dbReference type="EMBL" id="KZ613740">
    <property type="protein sequence ID" value="PMD67007.1"/>
    <property type="molecule type" value="Genomic_DNA"/>
</dbReference>
<dbReference type="GeneID" id="36590335"/>
<sequence>MPSNKDRLYIALYARAGAATMPGGEDEYHWGLLVGPKNEVEGGRGKRYHAKERMTTAGRSEWVFEEREVTLLATSMLLVRIMIGKVKKMDRLESALRKVPIRQGQMGWNCVGWVKEALEALNADGKALGTSVTEWQAVRDGAMQYVQRKKGEHRFDGRGNFNMRYAATYDLLDGKETVP</sequence>
<dbReference type="AlphaFoldDB" id="A0A2J6TVH2"/>
<keyword evidence="2" id="KW-1185">Reference proteome</keyword>
<gene>
    <name evidence="1" type="ORF">K444DRAFT_623250</name>
</gene>
<proteinExistence type="predicted"/>